<dbReference type="EMBL" id="CP023036">
    <property type="protein sequence ID" value="AXY22493.1"/>
    <property type="molecule type" value="Genomic_DNA"/>
</dbReference>
<organism evidence="5 6">
    <name type="scientific">Komagataeibacter saccharivorans</name>
    <dbReference type="NCBI Taxonomy" id="265959"/>
    <lineage>
        <taxon>Bacteria</taxon>
        <taxon>Pseudomonadati</taxon>
        <taxon>Pseudomonadota</taxon>
        <taxon>Alphaproteobacteria</taxon>
        <taxon>Acetobacterales</taxon>
        <taxon>Acetobacteraceae</taxon>
        <taxon>Komagataeibacter</taxon>
    </lineage>
</organism>
<keyword evidence="1 2" id="KW-0238">DNA-binding</keyword>
<evidence type="ECO:0000256" key="1">
    <source>
        <dbReference type="ARBA" id="ARBA00023125"/>
    </source>
</evidence>
<keyword evidence="6" id="KW-1185">Reference proteome</keyword>
<dbReference type="OrthoDB" id="9812484at2"/>
<reference evidence="5 6" key="1">
    <citation type="submission" date="2017-08" db="EMBL/GenBank/DDBJ databases">
        <title>Complete genome sequence of Gluconacetobacter saccharivorans CV1 isolated from Fermented Vinegar.</title>
        <authorList>
            <person name="Kim S.-Y."/>
        </authorList>
    </citation>
    <scope>NUCLEOTIDE SEQUENCE [LARGE SCALE GENOMIC DNA]</scope>
    <source>
        <strain evidence="5 6">CV1</strain>
    </source>
</reference>
<dbReference type="RefSeq" id="WP_118962903.1">
    <property type="nucleotide sequence ID" value="NZ_CP023036.1"/>
</dbReference>
<evidence type="ECO:0000313" key="6">
    <source>
        <dbReference type="Proteomes" id="UP000264120"/>
    </source>
</evidence>
<dbReference type="GO" id="GO:0003677">
    <property type="term" value="F:DNA binding"/>
    <property type="evidence" value="ECO:0007669"/>
    <property type="project" value="UniProtKB-UniRule"/>
</dbReference>
<name>A0A347WCA0_9PROT</name>
<dbReference type="AlphaFoldDB" id="A0A347WCA0"/>
<proteinExistence type="predicted"/>
<dbReference type="InterPro" id="IPR009057">
    <property type="entry name" value="Homeodomain-like_sf"/>
</dbReference>
<dbReference type="KEGG" id="ksc:CD178_01730"/>
<evidence type="ECO:0000256" key="2">
    <source>
        <dbReference type="PROSITE-ProRule" id="PRU00335"/>
    </source>
</evidence>
<dbReference type="InterPro" id="IPR001647">
    <property type="entry name" value="HTH_TetR"/>
</dbReference>
<dbReference type="SUPFAM" id="SSF46689">
    <property type="entry name" value="Homeodomain-like"/>
    <property type="match status" value="1"/>
</dbReference>
<gene>
    <name evidence="5" type="ORF">CD178_01730</name>
</gene>
<sequence length="237" mass="27069">MTTHPPEDTGWRGSPEIWLDTAYDALIESGVDAVRILPLARKLNLSRTSFYWYFKDRDHLLSALIERWRTKNTGALAARAQAYAETIVEATLNVCDCWIDNNLFDAQFEFAIRSWGLQSTALAQEISQTDATRIDMLADMFTRFGYGQGEAETRARTIYLLQIGYISCRTHESLDTRMRRMSDYIEIFTGRTPQKRDLERFFARHNYTSAAAEHAQPPTARGGPGKSDRVISYPRPG</sequence>
<dbReference type="Gene3D" id="1.10.357.10">
    <property type="entry name" value="Tetracycline Repressor, domain 2"/>
    <property type="match status" value="1"/>
</dbReference>
<evidence type="ECO:0000259" key="4">
    <source>
        <dbReference type="PROSITE" id="PS50977"/>
    </source>
</evidence>
<dbReference type="Proteomes" id="UP000264120">
    <property type="component" value="Chromosome"/>
</dbReference>
<feature type="domain" description="HTH tetR-type" evidence="4">
    <location>
        <begin position="12"/>
        <end position="72"/>
    </location>
</feature>
<feature type="DNA-binding region" description="H-T-H motif" evidence="2">
    <location>
        <begin position="35"/>
        <end position="54"/>
    </location>
</feature>
<dbReference type="PROSITE" id="PS50977">
    <property type="entry name" value="HTH_TETR_2"/>
    <property type="match status" value="1"/>
</dbReference>
<accession>A0A347WCA0</accession>
<feature type="region of interest" description="Disordered" evidence="3">
    <location>
        <begin position="209"/>
        <end position="237"/>
    </location>
</feature>
<evidence type="ECO:0000256" key="3">
    <source>
        <dbReference type="SAM" id="MobiDB-lite"/>
    </source>
</evidence>
<protein>
    <submittedName>
        <fullName evidence="5">Bacterial regulatory protein, tetR family</fullName>
    </submittedName>
</protein>
<evidence type="ECO:0000313" key="5">
    <source>
        <dbReference type="EMBL" id="AXY22493.1"/>
    </source>
</evidence>
<dbReference type="Pfam" id="PF00440">
    <property type="entry name" value="TetR_N"/>
    <property type="match status" value="1"/>
</dbReference>